<evidence type="ECO:0000313" key="1">
    <source>
        <dbReference type="EMBL" id="VDK31049.1"/>
    </source>
</evidence>
<dbReference type="AlphaFoldDB" id="A0A183CZE7"/>
<accession>A0A183CZE7</accession>
<reference evidence="1 2" key="2">
    <citation type="submission" date="2018-11" db="EMBL/GenBank/DDBJ databases">
        <authorList>
            <consortium name="Pathogen Informatics"/>
        </authorList>
    </citation>
    <scope>NUCLEOTIDE SEQUENCE [LARGE SCALE GENOMIC DNA]</scope>
</reference>
<dbReference type="Proteomes" id="UP000271098">
    <property type="component" value="Unassembled WGS sequence"/>
</dbReference>
<gene>
    <name evidence="1" type="ORF">GPUH_LOCUS1838</name>
</gene>
<evidence type="ECO:0000313" key="2">
    <source>
        <dbReference type="Proteomes" id="UP000271098"/>
    </source>
</evidence>
<sequence>MNTFKLFLLKFEPVARLLIIRKLISMIMKNEIQKLEFSAVNSTEPNALNFEPQLFAWLIDLYRSNLNHDEFRRELGFLWGDLSTIRYSRLADALQYFISVFVLAQDQALRKFNPHLMLNIYHHYLLPMKVQISDWSTLVNAQAKHENDASLATPAEKLAENMENLDAEARRQQDLQSLPLLQFQFTQTLQFAEGFLRENGLL</sequence>
<keyword evidence="2" id="KW-1185">Reference proteome</keyword>
<proteinExistence type="predicted"/>
<dbReference type="EMBL" id="UYRT01002445">
    <property type="protein sequence ID" value="VDK31049.1"/>
    <property type="molecule type" value="Genomic_DNA"/>
</dbReference>
<dbReference type="WBParaSite" id="GPUH_0000184201-mRNA-1">
    <property type="protein sequence ID" value="GPUH_0000184201-mRNA-1"/>
    <property type="gene ID" value="GPUH_0000184201"/>
</dbReference>
<name>A0A183CZE7_9BILA</name>
<protein>
    <submittedName>
        <fullName evidence="1 3">Uncharacterized protein</fullName>
    </submittedName>
</protein>
<dbReference type="OrthoDB" id="5860250at2759"/>
<evidence type="ECO:0000313" key="3">
    <source>
        <dbReference type="WBParaSite" id="GPUH_0000184201-mRNA-1"/>
    </source>
</evidence>
<reference evidence="3" key="1">
    <citation type="submission" date="2016-06" db="UniProtKB">
        <authorList>
            <consortium name="WormBaseParasite"/>
        </authorList>
    </citation>
    <scope>IDENTIFICATION</scope>
</reference>
<organism evidence="3">
    <name type="scientific">Gongylonema pulchrum</name>
    <dbReference type="NCBI Taxonomy" id="637853"/>
    <lineage>
        <taxon>Eukaryota</taxon>
        <taxon>Metazoa</taxon>
        <taxon>Ecdysozoa</taxon>
        <taxon>Nematoda</taxon>
        <taxon>Chromadorea</taxon>
        <taxon>Rhabditida</taxon>
        <taxon>Spirurina</taxon>
        <taxon>Spiruromorpha</taxon>
        <taxon>Spiruroidea</taxon>
        <taxon>Gongylonematidae</taxon>
        <taxon>Gongylonema</taxon>
    </lineage>
</organism>